<protein>
    <submittedName>
        <fullName evidence="3">Uncharacterized protein</fullName>
    </submittedName>
</protein>
<evidence type="ECO:0000313" key="2">
    <source>
        <dbReference type="Proteomes" id="UP000095287"/>
    </source>
</evidence>
<reference evidence="3" key="1">
    <citation type="submission" date="2016-11" db="UniProtKB">
        <authorList>
            <consortium name="WormBaseParasite"/>
        </authorList>
    </citation>
    <scope>IDENTIFICATION</scope>
</reference>
<accession>A0A1I7ZF51</accession>
<evidence type="ECO:0000313" key="3">
    <source>
        <dbReference type="WBParaSite" id="L893_g25779.t1"/>
    </source>
</evidence>
<proteinExistence type="predicted"/>
<organism evidence="2 3">
    <name type="scientific">Steinernema glaseri</name>
    <dbReference type="NCBI Taxonomy" id="37863"/>
    <lineage>
        <taxon>Eukaryota</taxon>
        <taxon>Metazoa</taxon>
        <taxon>Ecdysozoa</taxon>
        <taxon>Nematoda</taxon>
        <taxon>Chromadorea</taxon>
        <taxon>Rhabditida</taxon>
        <taxon>Tylenchina</taxon>
        <taxon>Panagrolaimomorpha</taxon>
        <taxon>Strongyloidoidea</taxon>
        <taxon>Steinernematidae</taxon>
        <taxon>Steinernema</taxon>
    </lineage>
</organism>
<feature type="region of interest" description="Disordered" evidence="1">
    <location>
        <begin position="1"/>
        <end position="50"/>
    </location>
</feature>
<dbReference type="AlphaFoldDB" id="A0A1I7ZF51"/>
<name>A0A1I7ZF51_9BILA</name>
<keyword evidence="2" id="KW-1185">Reference proteome</keyword>
<feature type="compositionally biased region" description="Basic and acidic residues" evidence="1">
    <location>
        <begin position="31"/>
        <end position="50"/>
    </location>
</feature>
<dbReference type="Proteomes" id="UP000095287">
    <property type="component" value="Unplaced"/>
</dbReference>
<dbReference type="WBParaSite" id="L893_g25779.t1">
    <property type="protein sequence ID" value="L893_g25779.t1"/>
    <property type="gene ID" value="L893_g25779"/>
</dbReference>
<sequence length="84" mass="9042">MLGRCAGNWLEDGRPPQNIDVLSGGGAFRSQSEEPRKGTDERVDFRSRAKTEKGALNRGKVDKVDLGSWALVLGYVVPGAVEGL</sequence>
<evidence type="ECO:0000256" key="1">
    <source>
        <dbReference type="SAM" id="MobiDB-lite"/>
    </source>
</evidence>